<evidence type="ECO:0000256" key="1">
    <source>
        <dbReference type="ARBA" id="ARBA00008390"/>
    </source>
</evidence>
<evidence type="ECO:0000313" key="3">
    <source>
        <dbReference type="EMBL" id="KAL0273110.1"/>
    </source>
</evidence>
<comment type="caution">
    <text evidence="3">The sequence shown here is derived from an EMBL/GenBank/DDBJ whole genome shotgun (WGS) entry which is preliminary data.</text>
</comment>
<organism evidence="3">
    <name type="scientific">Menopon gallinae</name>
    <name type="common">poultry shaft louse</name>
    <dbReference type="NCBI Taxonomy" id="328185"/>
    <lineage>
        <taxon>Eukaryota</taxon>
        <taxon>Metazoa</taxon>
        <taxon>Ecdysozoa</taxon>
        <taxon>Arthropoda</taxon>
        <taxon>Hexapoda</taxon>
        <taxon>Insecta</taxon>
        <taxon>Pterygota</taxon>
        <taxon>Neoptera</taxon>
        <taxon>Paraneoptera</taxon>
        <taxon>Psocodea</taxon>
        <taxon>Troctomorpha</taxon>
        <taxon>Phthiraptera</taxon>
        <taxon>Amblycera</taxon>
        <taxon>Menoponidae</taxon>
        <taxon>Menopon</taxon>
    </lineage>
</organism>
<dbReference type="InterPro" id="IPR012674">
    <property type="entry name" value="Calycin"/>
</dbReference>
<gene>
    <name evidence="3" type="ORF">PYX00_005864</name>
</gene>
<dbReference type="EMBL" id="JARGDH010000003">
    <property type="protein sequence ID" value="KAL0273110.1"/>
    <property type="molecule type" value="Genomic_DNA"/>
</dbReference>
<name>A0AAW2HSV9_9NEOP</name>
<dbReference type="PANTHER" id="PTHR11955">
    <property type="entry name" value="FATTY ACID BINDING PROTEIN"/>
    <property type="match status" value="1"/>
</dbReference>
<dbReference type="PRINTS" id="PR00178">
    <property type="entry name" value="FATTYACIDBP"/>
</dbReference>
<reference evidence="3" key="1">
    <citation type="journal article" date="2024" name="Gigascience">
        <title>Chromosome-level genome of the poultry shaft louse Menopon gallinae provides insight into the host-switching and adaptive evolution of parasitic lice.</title>
        <authorList>
            <person name="Xu Y."/>
            <person name="Ma L."/>
            <person name="Liu S."/>
            <person name="Liang Y."/>
            <person name="Liu Q."/>
            <person name="He Z."/>
            <person name="Tian L."/>
            <person name="Duan Y."/>
            <person name="Cai W."/>
            <person name="Li H."/>
            <person name="Song F."/>
        </authorList>
    </citation>
    <scope>NUCLEOTIDE SEQUENCE</scope>
    <source>
        <strain evidence="3">Cailab_2023a</strain>
    </source>
</reference>
<dbReference type="InterPro" id="IPR031259">
    <property type="entry name" value="ILBP"/>
</dbReference>
<dbReference type="GO" id="GO:0008289">
    <property type="term" value="F:lipid binding"/>
    <property type="evidence" value="ECO:0007669"/>
    <property type="project" value="UniProtKB-KW"/>
</dbReference>
<dbReference type="AlphaFoldDB" id="A0AAW2HSV9"/>
<protein>
    <submittedName>
        <fullName evidence="3">Uncharacterized protein</fullName>
    </submittedName>
</protein>
<proteinExistence type="inferred from homology"/>
<dbReference type="SUPFAM" id="SSF50814">
    <property type="entry name" value="Lipocalins"/>
    <property type="match status" value="1"/>
</dbReference>
<sequence>MMRYINKKYKLARKENYDPYLRTMKFNLFTRKISSVQKPIIRLQERDGKYVFETFSILGDTSVVFRPGVSFDEILLDGTPAKSVIEFEDNKMIYMISTAGAQVKYVYEFSDKEVNVTLTCNDIVCTMVYTRMIEK</sequence>
<dbReference type="Gene3D" id="2.40.128.20">
    <property type="match status" value="1"/>
</dbReference>
<keyword evidence="2" id="KW-0446">Lipid-binding</keyword>
<dbReference type="InterPro" id="IPR000463">
    <property type="entry name" value="Fatty_acid-bd"/>
</dbReference>
<accession>A0AAW2HSV9</accession>
<evidence type="ECO:0000256" key="2">
    <source>
        <dbReference type="ARBA" id="ARBA00023121"/>
    </source>
</evidence>
<comment type="similarity">
    <text evidence="1">Belongs to the calycin superfamily. Fatty-acid binding protein (FABP) family.</text>
</comment>